<sequence length="337" mass="38619">MDRNINKKVIYIFSMLNIVTQISGVQIYQAPSRVVAKLGETLNIRYGLSKINGIQLERLYSDVNQLIYKTPNFTDYYKNRWQVTPSGESSTYLFTVNNVKKIDGFIINATVTDDNSADSKTTAIALYDSDLRIVKYPLTVQVEDEKFDFICEFNLWGSSSINFEVMMKDRQISSFSTITYTDGLITLNSSIIATWDMNNEAFYCQLKLYKDGNDNFLLFKSKNPVKIKVEYKVRDINIAKDIKKDELICSAIGNPIPKYEWRMKNGTIVSTDSKLVIKDEWQGKNDYECTAWNIVKEKRNTLTKTVSYSKSTSGSSKTNEINLVIFYLIILLSVISV</sequence>
<dbReference type="EMBL" id="CAJFCJ010000012">
    <property type="protein sequence ID" value="CAD5120654.1"/>
    <property type="molecule type" value="Genomic_DNA"/>
</dbReference>
<evidence type="ECO:0000256" key="1">
    <source>
        <dbReference type="SAM" id="Phobius"/>
    </source>
</evidence>
<protein>
    <submittedName>
        <fullName evidence="3">DgyrCDS9217</fullName>
    </submittedName>
</protein>
<keyword evidence="1" id="KW-1133">Transmembrane helix</keyword>
<dbReference type="SUPFAM" id="SSF48726">
    <property type="entry name" value="Immunoglobulin"/>
    <property type="match status" value="1"/>
</dbReference>
<evidence type="ECO:0000259" key="2">
    <source>
        <dbReference type="PROSITE" id="PS50835"/>
    </source>
</evidence>
<accession>A0A7I8VWE3</accession>
<organism evidence="3 4">
    <name type="scientific">Dimorphilus gyrociliatus</name>
    <dbReference type="NCBI Taxonomy" id="2664684"/>
    <lineage>
        <taxon>Eukaryota</taxon>
        <taxon>Metazoa</taxon>
        <taxon>Spiralia</taxon>
        <taxon>Lophotrochozoa</taxon>
        <taxon>Annelida</taxon>
        <taxon>Polychaeta</taxon>
        <taxon>Polychaeta incertae sedis</taxon>
        <taxon>Dinophilidae</taxon>
        <taxon>Dimorphilus</taxon>
    </lineage>
</organism>
<dbReference type="AlphaFoldDB" id="A0A7I8VWE3"/>
<dbReference type="PROSITE" id="PS50835">
    <property type="entry name" value="IG_LIKE"/>
    <property type="match status" value="1"/>
</dbReference>
<dbReference type="InterPro" id="IPR007110">
    <property type="entry name" value="Ig-like_dom"/>
</dbReference>
<feature type="transmembrane region" description="Helical" evidence="1">
    <location>
        <begin position="9"/>
        <end position="28"/>
    </location>
</feature>
<proteinExistence type="predicted"/>
<gene>
    <name evidence="3" type="ORF">DGYR_LOCUS8721</name>
</gene>
<dbReference type="Proteomes" id="UP000549394">
    <property type="component" value="Unassembled WGS sequence"/>
</dbReference>
<dbReference type="InterPro" id="IPR013783">
    <property type="entry name" value="Ig-like_fold"/>
</dbReference>
<comment type="caution">
    <text evidence="3">The sequence shown here is derived from an EMBL/GenBank/DDBJ whole genome shotgun (WGS) entry which is preliminary data.</text>
</comment>
<keyword evidence="1" id="KW-0472">Membrane</keyword>
<dbReference type="Gene3D" id="2.60.40.10">
    <property type="entry name" value="Immunoglobulins"/>
    <property type="match status" value="1"/>
</dbReference>
<reference evidence="3 4" key="1">
    <citation type="submission" date="2020-08" db="EMBL/GenBank/DDBJ databases">
        <authorList>
            <person name="Hejnol A."/>
        </authorList>
    </citation>
    <scope>NUCLEOTIDE SEQUENCE [LARGE SCALE GENOMIC DNA]</scope>
</reference>
<dbReference type="InterPro" id="IPR036179">
    <property type="entry name" value="Ig-like_dom_sf"/>
</dbReference>
<feature type="domain" description="Ig-like" evidence="2">
    <location>
        <begin position="224"/>
        <end position="307"/>
    </location>
</feature>
<evidence type="ECO:0000313" key="3">
    <source>
        <dbReference type="EMBL" id="CAD5120654.1"/>
    </source>
</evidence>
<name>A0A7I8VWE3_9ANNE</name>
<keyword evidence="1" id="KW-0812">Transmembrane</keyword>
<keyword evidence="4" id="KW-1185">Reference proteome</keyword>
<evidence type="ECO:0000313" key="4">
    <source>
        <dbReference type="Proteomes" id="UP000549394"/>
    </source>
</evidence>